<dbReference type="Proteomes" id="UP000492821">
    <property type="component" value="Unassembled WGS sequence"/>
</dbReference>
<dbReference type="AlphaFoldDB" id="A0A7E4V8V7"/>
<accession>A0A7E4V8V7</accession>
<evidence type="ECO:0000256" key="1">
    <source>
        <dbReference type="SAM" id="MobiDB-lite"/>
    </source>
</evidence>
<evidence type="ECO:0000313" key="3">
    <source>
        <dbReference type="WBParaSite" id="Pan_g18.t1"/>
    </source>
</evidence>
<sequence>MLVTKHIAPILYNTLFELCHSRLWQLFQNGEKRFRLCFSKKGCHWGGSISFDAPKDVNSSKLKAIDAFRVSRWKCQSSVIMVAVFWVGFEGLPLRQCMGCSQSSNQVAPAEKSAANEKKGPPLDFASTTASGASPSLEFNSIGSDDSGQGRPNARAVKFFGNPQPSKVRRLSVASLVSYSSSVPDNTSPSPLKMALRARLDGFSIDTSRAKSNSHVVSVCSSKLGLDEFPDGRKDGRPASIYWHNVVYSDLKSVVKSPESRVNKFPV</sequence>
<protein>
    <submittedName>
        <fullName evidence="3">DUF4005 domain-containing protein</fullName>
    </submittedName>
</protein>
<organism evidence="2 3">
    <name type="scientific">Panagrellus redivivus</name>
    <name type="common">Microworm</name>
    <dbReference type="NCBI Taxonomy" id="6233"/>
    <lineage>
        <taxon>Eukaryota</taxon>
        <taxon>Metazoa</taxon>
        <taxon>Ecdysozoa</taxon>
        <taxon>Nematoda</taxon>
        <taxon>Chromadorea</taxon>
        <taxon>Rhabditida</taxon>
        <taxon>Tylenchina</taxon>
        <taxon>Panagrolaimomorpha</taxon>
        <taxon>Panagrolaimoidea</taxon>
        <taxon>Panagrolaimidae</taxon>
        <taxon>Panagrellus</taxon>
    </lineage>
</organism>
<proteinExistence type="predicted"/>
<reference evidence="3" key="2">
    <citation type="submission" date="2020-10" db="UniProtKB">
        <authorList>
            <consortium name="WormBaseParasite"/>
        </authorList>
    </citation>
    <scope>IDENTIFICATION</scope>
</reference>
<feature type="region of interest" description="Disordered" evidence="1">
    <location>
        <begin position="109"/>
        <end position="153"/>
    </location>
</feature>
<dbReference type="WBParaSite" id="Pan_g18.t1">
    <property type="protein sequence ID" value="Pan_g18.t1"/>
    <property type="gene ID" value="Pan_g18"/>
</dbReference>
<feature type="compositionally biased region" description="Polar residues" evidence="1">
    <location>
        <begin position="126"/>
        <end position="147"/>
    </location>
</feature>
<reference evidence="2" key="1">
    <citation type="journal article" date="2013" name="Genetics">
        <title>The draft genome and transcriptome of Panagrellus redivivus are shaped by the harsh demands of a free-living lifestyle.</title>
        <authorList>
            <person name="Srinivasan J."/>
            <person name="Dillman A.R."/>
            <person name="Macchietto M.G."/>
            <person name="Heikkinen L."/>
            <person name="Lakso M."/>
            <person name="Fracchia K.M."/>
            <person name="Antoshechkin I."/>
            <person name="Mortazavi A."/>
            <person name="Wong G."/>
            <person name="Sternberg P.W."/>
        </authorList>
    </citation>
    <scope>NUCLEOTIDE SEQUENCE [LARGE SCALE GENOMIC DNA]</scope>
    <source>
        <strain evidence="2">MT8872</strain>
    </source>
</reference>
<name>A0A7E4V8V7_PANRE</name>
<keyword evidence="2" id="KW-1185">Reference proteome</keyword>
<evidence type="ECO:0000313" key="2">
    <source>
        <dbReference type="Proteomes" id="UP000492821"/>
    </source>
</evidence>